<dbReference type="EMBL" id="QXGF01000116">
    <property type="protein sequence ID" value="KAE8946484.1"/>
    <property type="molecule type" value="Genomic_DNA"/>
</dbReference>
<dbReference type="EMBL" id="QXFX01000097">
    <property type="protein sequence ID" value="KAE9132383.1"/>
    <property type="molecule type" value="Genomic_DNA"/>
</dbReference>
<dbReference type="EMBL" id="QXFZ01000105">
    <property type="protein sequence ID" value="KAE9132973.1"/>
    <property type="molecule type" value="Genomic_DNA"/>
</dbReference>
<evidence type="ECO:0000313" key="8">
    <source>
        <dbReference type="EMBL" id="KAE9132973.1"/>
    </source>
</evidence>
<dbReference type="EMBL" id="QXFW01000067">
    <property type="protein sequence ID" value="KAE9026995.1"/>
    <property type="molecule type" value="Genomic_DNA"/>
</dbReference>
<evidence type="ECO:0000313" key="21">
    <source>
        <dbReference type="Proteomes" id="UP000486351"/>
    </source>
</evidence>
<keyword evidence="1" id="KW-0963">Cytoplasm</keyword>
<evidence type="ECO:0000313" key="9">
    <source>
        <dbReference type="EMBL" id="KAE9152697.1"/>
    </source>
</evidence>
<comment type="caution">
    <text evidence="8">The sequence shown here is derived from an EMBL/GenBank/DDBJ whole genome shotgun (WGS) entry which is preliminary data.</text>
</comment>
<feature type="compositionally biased region" description="Basic and acidic residues" evidence="4">
    <location>
        <begin position="278"/>
        <end position="372"/>
    </location>
</feature>
<dbReference type="EMBL" id="QXGE01000097">
    <property type="protein sequence ID" value="KAE9325005.1"/>
    <property type="molecule type" value="Genomic_DNA"/>
</dbReference>
<evidence type="ECO:0008006" key="23">
    <source>
        <dbReference type="Google" id="ProtNLM"/>
    </source>
</evidence>
<evidence type="ECO:0000256" key="3">
    <source>
        <dbReference type="ARBA" id="ARBA00023315"/>
    </source>
</evidence>
<keyword evidence="2" id="KW-0808">Transferase</keyword>
<dbReference type="GO" id="GO:0005737">
    <property type="term" value="C:cytoplasm"/>
    <property type="evidence" value="ECO:0007669"/>
    <property type="project" value="TreeGrafter"/>
</dbReference>
<organism evidence="8 18">
    <name type="scientific">Phytophthora fragariae</name>
    <dbReference type="NCBI Taxonomy" id="53985"/>
    <lineage>
        <taxon>Eukaryota</taxon>
        <taxon>Sar</taxon>
        <taxon>Stramenopiles</taxon>
        <taxon>Oomycota</taxon>
        <taxon>Peronosporomycetes</taxon>
        <taxon>Peronosporales</taxon>
        <taxon>Peronosporaceae</taxon>
        <taxon>Phytophthora</taxon>
    </lineage>
</organism>
<evidence type="ECO:0000256" key="1">
    <source>
        <dbReference type="ARBA" id="ARBA00022490"/>
    </source>
</evidence>
<sequence length="372" mass="41840">MTPPPRRSKRADADYVPAHLRHFVFHSQDDFYVSRHFDPLLLSHLMYEGFLPIASDFQDQCFLLPKLHRQRCVLLVNPMQPEHVPKAVRKRAKKNKLVLNRDFDGVVAGCHEKHGIPWLYPPIVESFKTLFQAGDNGVELFPGRRVRFFTVEIYDVTTDSLVAGELGYTVGSVYTSLTGFSKASGAGTVQLHALSKLLYLAGFKMWDLGMSMDYKMGLGAKDLERDDFLEQLYKFRPQEALMKLDESKKEGDIRQGVLVKDLFDNTRLPTGSVEEGNEENHKKAGDKADARKDDADNSEGKKDAKEHKKEKTTEEAVGEKREAGAKRKLSSDEEQQGEEKKGKSEAEARPTAEADAQVKENGVVDDHSPSAD</sequence>
<name>A0A6A3TF74_9STRA</name>
<evidence type="ECO:0000313" key="10">
    <source>
        <dbReference type="EMBL" id="KAE9250462.1"/>
    </source>
</evidence>
<evidence type="ECO:0000313" key="20">
    <source>
        <dbReference type="Proteomes" id="UP000476176"/>
    </source>
</evidence>
<dbReference type="InterPro" id="IPR004616">
    <property type="entry name" value="Leu/Phe-tRNA_Trfase"/>
</dbReference>
<dbReference type="Proteomes" id="UP000441208">
    <property type="component" value="Unassembled WGS sequence"/>
</dbReference>
<evidence type="ECO:0000313" key="5">
    <source>
        <dbReference type="EMBL" id="KAE8946484.1"/>
    </source>
</evidence>
<dbReference type="EMBL" id="QXGA01000095">
    <property type="protein sequence ID" value="KAE9152697.1"/>
    <property type="molecule type" value="Genomic_DNA"/>
</dbReference>
<evidence type="ECO:0000256" key="2">
    <source>
        <dbReference type="ARBA" id="ARBA00022679"/>
    </source>
</evidence>
<dbReference type="FunFam" id="3.40.630.70:FF:000002">
    <property type="entry name" value="Leu/Phe-tRNA protein transferase"/>
    <property type="match status" value="1"/>
</dbReference>
<dbReference type="AlphaFoldDB" id="A0A6A3TF74"/>
<dbReference type="Gene3D" id="3.40.630.70">
    <property type="entry name" value="Leucyl/phenylalanyl-tRNA-protein transferase, C-terminal domain"/>
    <property type="match status" value="1"/>
</dbReference>
<feature type="region of interest" description="Disordered" evidence="4">
    <location>
        <begin position="267"/>
        <end position="372"/>
    </location>
</feature>
<dbReference type="Proteomes" id="UP000460718">
    <property type="component" value="Unassembled WGS sequence"/>
</dbReference>
<evidence type="ECO:0000313" key="19">
    <source>
        <dbReference type="Proteomes" id="UP000460718"/>
    </source>
</evidence>
<evidence type="ECO:0000313" key="15">
    <source>
        <dbReference type="Proteomes" id="UP000437068"/>
    </source>
</evidence>
<evidence type="ECO:0000313" key="16">
    <source>
        <dbReference type="Proteomes" id="UP000440367"/>
    </source>
</evidence>
<proteinExistence type="predicted"/>
<dbReference type="Proteomes" id="UP000486351">
    <property type="component" value="Unassembled WGS sequence"/>
</dbReference>
<evidence type="ECO:0000313" key="13">
    <source>
        <dbReference type="EMBL" id="KAE9357378.1"/>
    </source>
</evidence>
<evidence type="ECO:0000313" key="22">
    <source>
        <dbReference type="Proteomes" id="UP000488956"/>
    </source>
</evidence>
<dbReference type="GO" id="GO:0008914">
    <property type="term" value="F:leucyl-tRNA--protein transferase activity"/>
    <property type="evidence" value="ECO:0007669"/>
    <property type="project" value="InterPro"/>
</dbReference>
<evidence type="ECO:0000313" key="11">
    <source>
        <dbReference type="EMBL" id="KAE9251954.1"/>
    </source>
</evidence>
<dbReference type="Pfam" id="PF03588">
    <property type="entry name" value="Leu_Phe_trans"/>
    <property type="match status" value="1"/>
</dbReference>
<dbReference type="Proteomes" id="UP000440367">
    <property type="component" value="Unassembled WGS sequence"/>
</dbReference>
<dbReference type="PANTHER" id="PTHR30098:SF2">
    <property type="entry name" value="LEUCYL_PHENYLALANYL-TRNA--PROTEIN TRANSFERASE"/>
    <property type="match status" value="1"/>
</dbReference>
<dbReference type="Proteomes" id="UP000440732">
    <property type="component" value="Unassembled WGS sequence"/>
</dbReference>
<dbReference type="Proteomes" id="UP000429523">
    <property type="component" value="Unassembled WGS sequence"/>
</dbReference>
<evidence type="ECO:0000313" key="14">
    <source>
        <dbReference type="Proteomes" id="UP000429523"/>
    </source>
</evidence>
<evidence type="ECO:0000313" key="18">
    <source>
        <dbReference type="Proteomes" id="UP000441208"/>
    </source>
</evidence>
<evidence type="ECO:0000313" key="17">
    <source>
        <dbReference type="Proteomes" id="UP000440732"/>
    </source>
</evidence>
<reference evidence="14 15" key="1">
    <citation type="submission" date="2018-08" db="EMBL/GenBank/DDBJ databases">
        <title>Genomic investigation of the strawberry pathogen Phytophthora fragariae indicates pathogenicity is determined by transcriptional variation in three key races.</title>
        <authorList>
            <person name="Adams T.M."/>
            <person name="Armitage A.D."/>
            <person name="Sobczyk M.K."/>
            <person name="Bates H.J."/>
            <person name="Dunwell J.M."/>
            <person name="Nellist C.F."/>
            <person name="Harrison R.J."/>
        </authorList>
    </citation>
    <scope>NUCLEOTIDE SEQUENCE [LARGE SCALE GENOMIC DNA]</scope>
    <source>
        <strain evidence="12 15">A4</strain>
        <strain evidence="11 16">BC-1</strain>
        <strain evidence="10 20">BC-23</strain>
        <strain evidence="9 17">NOV-5</strain>
        <strain evidence="8 18">NOV-71</strain>
        <strain evidence="13 21">NOV-77</strain>
        <strain evidence="5 14">NOV-9</strain>
        <strain evidence="7 22">ONT-3</strain>
        <strain evidence="6 19">SCRP245</strain>
    </source>
</reference>
<protein>
    <recommendedName>
        <fullName evidence="23">Leucyl/phenylalanyl-tRNA--protein transferase</fullName>
    </recommendedName>
</protein>
<dbReference type="SUPFAM" id="SSF55729">
    <property type="entry name" value="Acyl-CoA N-acyltransferases (Nat)"/>
    <property type="match status" value="1"/>
</dbReference>
<dbReference type="EMBL" id="QXFY01000095">
    <property type="protein sequence ID" value="KAE9357378.1"/>
    <property type="molecule type" value="Genomic_DNA"/>
</dbReference>
<evidence type="ECO:0000313" key="6">
    <source>
        <dbReference type="EMBL" id="KAE9026995.1"/>
    </source>
</evidence>
<evidence type="ECO:0000256" key="4">
    <source>
        <dbReference type="SAM" id="MobiDB-lite"/>
    </source>
</evidence>
<accession>A0A6A3TF74</accession>
<dbReference type="Proteomes" id="UP000488956">
    <property type="component" value="Unassembled WGS sequence"/>
</dbReference>
<dbReference type="InterPro" id="IPR016181">
    <property type="entry name" value="Acyl_CoA_acyltransferase"/>
</dbReference>
<evidence type="ECO:0000313" key="7">
    <source>
        <dbReference type="EMBL" id="KAE9132383.1"/>
    </source>
</evidence>
<evidence type="ECO:0000313" key="12">
    <source>
        <dbReference type="EMBL" id="KAE9325005.1"/>
    </source>
</evidence>
<dbReference type="Proteomes" id="UP000476176">
    <property type="component" value="Unassembled WGS sequence"/>
</dbReference>
<dbReference type="GO" id="GO:0030163">
    <property type="term" value="P:protein catabolic process"/>
    <property type="evidence" value="ECO:0007669"/>
    <property type="project" value="InterPro"/>
</dbReference>
<keyword evidence="3" id="KW-0012">Acyltransferase</keyword>
<dbReference type="EMBL" id="QXGC01000088">
    <property type="protein sequence ID" value="KAE9250462.1"/>
    <property type="molecule type" value="Genomic_DNA"/>
</dbReference>
<dbReference type="Proteomes" id="UP000437068">
    <property type="component" value="Unassembled WGS sequence"/>
</dbReference>
<dbReference type="EMBL" id="QXGD01000122">
    <property type="protein sequence ID" value="KAE9251954.1"/>
    <property type="molecule type" value="Genomic_DNA"/>
</dbReference>
<gene>
    <name evidence="12" type="ORF">PF001_g3150</name>
    <name evidence="11" type="ORF">PF002_g4060</name>
    <name evidence="10" type="ORF">PF004_g2941</name>
    <name evidence="9" type="ORF">PF006_g3098</name>
    <name evidence="8" type="ORF">PF007_g3521</name>
    <name evidence="13" type="ORF">PF008_g3193</name>
    <name evidence="5" type="ORF">PF009_g3903</name>
    <name evidence="7" type="ORF">PF010_g3207</name>
    <name evidence="6" type="ORF">PF011_g2260</name>
</gene>
<dbReference type="PANTHER" id="PTHR30098">
    <property type="entry name" value="LEUCYL/PHENYLALANYL-TRNA--PROTEIN TRANSFERASE"/>
    <property type="match status" value="1"/>
</dbReference>
<dbReference type="InterPro" id="IPR042203">
    <property type="entry name" value="Leu/Phe-tRNA_Trfase_C"/>
</dbReference>